<dbReference type="MGI" id="MGI:1920978">
    <property type="gene designation" value="Psd"/>
</dbReference>
<organism evidence="1">
    <name type="scientific">Mus musculus</name>
    <name type="common">Mouse</name>
    <dbReference type="NCBI Taxonomy" id="10090"/>
    <lineage>
        <taxon>Eukaryota</taxon>
        <taxon>Metazoa</taxon>
        <taxon>Chordata</taxon>
        <taxon>Craniata</taxon>
        <taxon>Vertebrata</taxon>
        <taxon>Euteleostomi</taxon>
        <taxon>Mammalia</taxon>
        <taxon>Eutheria</taxon>
        <taxon>Euarchontoglires</taxon>
        <taxon>Glires</taxon>
        <taxon>Rodentia</taxon>
        <taxon>Myomorpha</taxon>
        <taxon>Muroidea</taxon>
        <taxon>Muridae</taxon>
        <taxon>Murinae</taxon>
        <taxon>Mus</taxon>
        <taxon>Mus</taxon>
    </lineage>
</organism>
<sequence>MGVSFPFLLSFFFFLPFFFRGGGLIKFLLSAETTSPLHQQHPSILGPGSDRSQELGLSWSPYSSPRAHLSLCRDRGRASTLRPHPQAGVARPASLLWWALPFVQPPPSLKLL</sequence>
<accession>Q9CTH7</accession>
<protein>
    <submittedName>
        <fullName evidence="1">Uncharacterized protein</fullName>
    </submittedName>
</protein>
<reference evidence="1" key="1">
    <citation type="journal article" date="1999" name="Methods Enzymol.">
        <title>High-efficiency full-length cDNA cloning.</title>
        <authorList>
            <person name="Carninci P."/>
            <person name="Hayashizaki Y."/>
        </authorList>
    </citation>
    <scope>NUCLEOTIDE SEQUENCE</scope>
    <source>
        <strain evidence="1">C57BL/6J</strain>
        <tissue evidence="1">Whole body</tissue>
    </source>
</reference>
<name>Q9CTH7_MOUSE</name>
<reference evidence="1" key="5">
    <citation type="journal article" date="2001" name="Nature">
        <title>Functional annotation of a full-length mouse cDNA collection.</title>
        <authorList>
            <consortium name="The RIKEN Genome Exploration Research Group Phase II Team and the FANTOM Consortium"/>
        </authorList>
    </citation>
    <scope>NUCLEOTIDE SEQUENCE</scope>
    <source>
        <strain evidence="1">C57BL/6J</strain>
        <tissue evidence="1">Whole body</tissue>
    </source>
</reference>
<dbReference type="AlphaFoldDB" id="Q9CTH7"/>
<reference evidence="1" key="7">
    <citation type="journal article" date="2005" name="Science">
        <title>The Transcriptional Landscape of the Mammalian Genome.</title>
        <authorList>
            <consortium name="The FANTOM Consortium"/>
            <consortium name="Riken Genome Exploration Research Group and Genome Science Group (Genome Network Project Core Group)"/>
        </authorList>
    </citation>
    <scope>NUCLEOTIDE SEQUENCE</scope>
    <source>
        <strain evidence="1">C57BL/6J</strain>
        <tissue evidence="1">Whole body</tissue>
    </source>
</reference>
<evidence type="ECO:0000313" key="2">
    <source>
        <dbReference type="MGI" id="MGI:1920978"/>
    </source>
</evidence>
<gene>
    <name evidence="2" type="primary">Psd</name>
</gene>
<reference evidence="1" key="6">
    <citation type="journal article" date="2002" name="Nature">
        <title>Analysis of the mouse transcriptome based on functional annotation of 60,770 full-length cDNAs.</title>
        <authorList>
            <consortium name="The FANTOM Consortium and the RIKEN Genome Exploration Research Group Phase I and II Team"/>
        </authorList>
    </citation>
    <scope>NUCLEOTIDE SEQUENCE</scope>
    <source>
        <strain evidence="1">C57BL/6J</strain>
        <tissue evidence="1">Whole body</tissue>
    </source>
</reference>
<reference evidence="1" key="2">
    <citation type="journal article" date="2000" name="Genome Res.">
        <title>Normalization and subtraction of cap-trapper-selected cDNAs to prepare full-length cDNA libraries for rapid discovery of new genes.</title>
        <authorList>
            <person name="Carninci P."/>
            <person name="Shibata Y."/>
            <person name="Hayatsu N."/>
            <person name="Sugahara Y."/>
            <person name="Shibata K."/>
            <person name="Itoh M."/>
            <person name="Konno H."/>
            <person name="Okazaki Y."/>
            <person name="Muramatsu M."/>
            <person name="Hayashizaki Y."/>
        </authorList>
    </citation>
    <scope>NUCLEOTIDE SEQUENCE</scope>
    <source>
        <strain evidence="1">C57BL/6J</strain>
        <tissue evidence="1">Whole body</tissue>
    </source>
</reference>
<reference evidence="1" key="3">
    <citation type="journal article" date="2000" name="Genome Res.">
        <title>RIKEN integrated sequence analysis (RISA) system--384-format sequencing pipeline with 384 multicapillary sequencer.</title>
        <authorList>
            <person name="Shibata K."/>
            <person name="Itoh M."/>
            <person name="Aizawa K."/>
            <person name="Nagaoka S."/>
            <person name="Sasaki N."/>
            <person name="Carninci P."/>
            <person name="Konno H."/>
            <person name="Akiyama J."/>
            <person name="Nishi K."/>
            <person name="Kitsunai T."/>
            <person name="Tashiro H."/>
            <person name="Itoh M."/>
            <person name="Sumi N."/>
            <person name="Ishii Y."/>
            <person name="Nakamura S."/>
            <person name="Hazama M."/>
            <person name="Nishine T."/>
            <person name="Harada A."/>
            <person name="Yamamoto R."/>
            <person name="Matsumoto H."/>
            <person name="Sakaguchi S."/>
            <person name="Ikegami T."/>
            <person name="Kashiwagi K."/>
            <person name="Fujiwake S."/>
            <person name="Inoue K."/>
            <person name="Togawa Y."/>
            <person name="Izawa M."/>
            <person name="Ohara E."/>
            <person name="Watahiki M."/>
            <person name="Yoneda Y."/>
            <person name="Ishikawa T."/>
            <person name="Ozawa K."/>
            <person name="Tanaka T."/>
            <person name="Matsuura S."/>
            <person name="Kawai J."/>
            <person name="Okazaki Y."/>
            <person name="Muramatsu M."/>
            <person name="Inoue Y."/>
            <person name="Kira A."/>
            <person name="Hayashizaki Y."/>
        </authorList>
    </citation>
    <scope>NUCLEOTIDE SEQUENCE</scope>
    <source>
        <strain evidence="1">C57BL/6J</strain>
        <tissue evidence="1">Whole body</tissue>
    </source>
</reference>
<reference evidence="1" key="4">
    <citation type="submission" date="2000-07" db="EMBL/GenBank/DDBJ databases">
        <authorList>
            <person name="Adachi J."/>
            <person name="Aizawa K."/>
            <person name="Akahira S."/>
            <person name="Akimura T."/>
            <person name="Arai A."/>
            <person name="Aono H."/>
            <person name="Arakawa T."/>
            <person name="Bono H."/>
            <person name="Carninci P."/>
            <person name="Fukuda S."/>
            <person name="Fukunishi Y."/>
            <person name="Furuno M."/>
            <person name="Hanagaki T."/>
            <person name="Hara A."/>
            <person name="Hayatsu N."/>
            <person name="Hiramoto K."/>
            <person name="Hiraoka T."/>
            <person name="Hori F."/>
            <person name="Imotani K."/>
            <person name="Ishii Y."/>
            <person name="Itoh M."/>
            <person name="Izawa M."/>
            <person name="Kasukawa T."/>
            <person name="Kato H."/>
            <person name="Kawai J."/>
            <person name="Kojima Y."/>
            <person name="Konno H."/>
            <person name="Kouda M."/>
            <person name="Koya S."/>
            <person name="Kurihara C."/>
            <person name="Matsuyama T."/>
            <person name="Miyazaki A."/>
            <person name="Nishi K."/>
            <person name="Nomura K."/>
            <person name="Numazaki R."/>
            <person name="Ohno M."/>
            <person name="Okazaki Y."/>
            <person name="Okido T."/>
            <person name="Owa C."/>
            <person name="Saito H."/>
            <person name="Saito R."/>
            <person name="Sakai C."/>
            <person name="Sakai K."/>
            <person name="Sano H."/>
            <person name="Sasaki D."/>
            <person name="Shibata K."/>
            <person name="Shibata Y."/>
            <person name="Shinagawa A."/>
            <person name="Shiraki T."/>
            <person name="Sogabe Y."/>
            <person name="Suzuki H."/>
            <person name="Tagami M."/>
            <person name="Tagawa A."/>
            <person name="Takahashi F."/>
            <person name="Tanaka T."/>
            <person name="Tejima Y."/>
            <person name="Toya T."/>
            <person name="Yamamura T."/>
            <person name="Yasunishi A."/>
            <person name="Yoshida K."/>
            <person name="Yoshino M."/>
            <person name="Muramatsu M."/>
            <person name="Hayashizaki Y."/>
        </authorList>
    </citation>
    <scope>NUCLEOTIDE SEQUENCE</scope>
    <source>
        <strain evidence="1">C57BL/6J</strain>
        <tissue evidence="1">Whole body</tissue>
    </source>
</reference>
<proteinExistence type="evidence at transcript level"/>
<dbReference type="EMBL" id="AK003542">
    <property type="protein sequence ID" value="BAB22848.2"/>
    <property type="molecule type" value="mRNA"/>
</dbReference>
<reference evidence="1" key="8">
    <citation type="journal article" date="2005" name="Science">
        <title>Antisense Transcription in the Mammalian Transcriptome.</title>
        <authorList>
            <consortium name="RIKEN Genome Exploration Research Group and Genome Science Group (Genome Network Project Core Group) and the FANTOM Consortium"/>
        </authorList>
    </citation>
    <scope>NUCLEOTIDE SEQUENCE</scope>
    <source>
        <strain evidence="1">C57BL/6J</strain>
        <tissue evidence="1">Whole body</tissue>
    </source>
</reference>
<dbReference type="AGR" id="MGI:1920978"/>
<evidence type="ECO:0000313" key="1">
    <source>
        <dbReference type="EMBL" id="BAB22848.2"/>
    </source>
</evidence>